<protein>
    <submittedName>
        <fullName evidence="1">T6SS component</fullName>
    </submittedName>
</protein>
<proteinExistence type="predicted"/>
<evidence type="ECO:0000313" key="1">
    <source>
        <dbReference type="EMBL" id="CDP90350.1"/>
    </source>
</evidence>
<accession>A0A0G4DI99</accession>
<feature type="non-terminal residue" evidence="1">
    <location>
        <position position="1"/>
    </location>
</feature>
<sequence>ILISSGFNHEKRGIASLLNISGGGIGTCTKSSCMMTNSPVSNAGYIRRRGLICPLPKKRWSPVGWQSGYVTTGWKVMTTIFSSSWPTGVANCNWHSICSQQMKPTSSENPSILIFRPSRFSPTYRQIAHQGSGVPPAPLVKSHTALPRPWLRSETLSAGRSWPRISHHGCLSRRRAGAIQQSVPITYRSHFRRNIASAAGHQPGG</sequence>
<dbReference type="AlphaFoldDB" id="A0A0G4DI99"/>
<dbReference type="EMBL" id="HG977141">
    <property type="protein sequence ID" value="CDP90350.1"/>
    <property type="molecule type" value="Genomic_DNA"/>
</dbReference>
<organism evidence="1">
    <name type="scientific">Aeromonas jandaei</name>
    <dbReference type="NCBI Taxonomy" id="650"/>
    <lineage>
        <taxon>Bacteria</taxon>
        <taxon>Pseudomonadati</taxon>
        <taxon>Pseudomonadota</taxon>
        <taxon>Gammaproteobacteria</taxon>
        <taxon>Aeromonadales</taxon>
        <taxon>Aeromonadaceae</taxon>
        <taxon>Aeromonas</taxon>
    </lineage>
</organism>
<gene>
    <name evidence="1" type="primary">vasH</name>
</gene>
<reference evidence="1" key="1">
    <citation type="submission" date="2014-04" db="EMBL/GenBank/DDBJ databases">
        <title>Distribution of 13 virulence genes among clinical and environmental Aeromonas spp. in Western Australia.</title>
        <authorList>
            <person name="Aravena-Roman M."/>
            <person name="Inglis T.J.J."/>
            <person name="Riley T.V."/>
            <person name="Chang B."/>
        </authorList>
    </citation>
    <scope>NUCLEOTIDE SEQUENCE</scope>
    <source>
        <strain evidence="1">253</strain>
    </source>
</reference>
<feature type="non-terminal residue" evidence="1">
    <location>
        <position position="205"/>
    </location>
</feature>
<name>A0A0G4DI99_AERJA</name>